<dbReference type="RefSeq" id="WP_264283162.1">
    <property type="nucleotide sequence ID" value="NZ_CP107006.1"/>
</dbReference>
<dbReference type="InterPro" id="IPR036942">
    <property type="entry name" value="Beta-barrel_TonB_sf"/>
</dbReference>
<evidence type="ECO:0000256" key="1">
    <source>
        <dbReference type="ARBA" id="ARBA00004571"/>
    </source>
</evidence>
<organism evidence="10 11">
    <name type="scientific">Chitinophaga horti</name>
    <dbReference type="NCBI Taxonomy" id="2920382"/>
    <lineage>
        <taxon>Bacteria</taxon>
        <taxon>Pseudomonadati</taxon>
        <taxon>Bacteroidota</taxon>
        <taxon>Chitinophagia</taxon>
        <taxon>Chitinophagales</taxon>
        <taxon>Chitinophagaceae</taxon>
        <taxon>Chitinophaga</taxon>
    </lineage>
</organism>
<evidence type="ECO:0000256" key="5">
    <source>
        <dbReference type="ARBA" id="ARBA00023136"/>
    </source>
</evidence>
<protein>
    <submittedName>
        <fullName evidence="10">SusC/RagA family TonB-linked outer membrane protein</fullName>
    </submittedName>
</protein>
<comment type="subcellular location">
    <subcellularLocation>
        <location evidence="1 7">Cell outer membrane</location>
        <topology evidence="1 7">Multi-pass membrane protein</topology>
    </subcellularLocation>
</comment>
<dbReference type="PROSITE" id="PS52016">
    <property type="entry name" value="TONB_DEPENDENT_REC_3"/>
    <property type="match status" value="1"/>
</dbReference>
<feature type="signal peptide" evidence="8">
    <location>
        <begin position="1"/>
        <end position="19"/>
    </location>
</feature>
<evidence type="ECO:0000256" key="8">
    <source>
        <dbReference type="SAM" id="SignalP"/>
    </source>
</evidence>
<keyword evidence="8" id="KW-0732">Signal</keyword>
<keyword evidence="11" id="KW-1185">Reference proteome</keyword>
<comment type="similarity">
    <text evidence="7">Belongs to the TonB-dependent receptor family.</text>
</comment>
<keyword evidence="5 7" id="KW-0472">Membrane</keyword>
<evidence type="ECO:0000256" key="6">
    <source>
        <dbReference type="ARBA" id="ARBA00023237"/>
    </source>
</evidence>
<feature type="chain" id="PRO_5046565444" evidence="8">
    <location>
        <begin position="20"/>
        <end position="1117"/>
    </location>
</feature>
<dbReference type="Gene3D" id="2.170.130.10">
    <property type="entry name" value="TonB-dependent receptor, plug domain"/>
    <property type="match status" value="1"/>
</dbReference>
<dbReference type="NCBIfam" id="TIGR04057">
    <property type="entry name" value="SusC_RagA_signa"/>
    <property type="match status" value="1"/>
</dbReference>
<dbReference type="Pfam" id="PF13715">
    <property type="entry name" value="CarbopepD_reg_2"/>
    <property type="match status" value="1"/>
</dbReference>
<keyword evidence="3 7" id="KW-1134">Transmembrane beta strand</keyword>
<evidence type="ECO:0000259" key="9">
    <source>
        <dbReference type="Pfam" id="PF07715"/>
    </source>
</evidence>
<reference evidence="10" key="1">
    <citation type="submission" date="2022-10" db="EMBL/GenBank/DDBJ databases">
        <title>Chitinophaga sp. nov., isolated from soil.</title>
        <authorList>
            <person name="Jeon C.O."/>
        </authorList>
    </citation>
    <scope>NUCLEOTIDE SEQUENCE</scope>
    <source>
        <strain evidence="10">R8</strain>
    </source>
</reference>
<feature type="domain" description="TonB-dependent receptor plug" evidence="9">
    <location>
        <begin position="120"/>
        <end position="242"/>
    </location>
</feature>
<evidence type="ECO:0000256" key="2">
    <source>
        <dbReference type="ARBA" id="ARBA00022448"/>
    </source>
</evidence>
<dbReference type="Proteomes" id="UP001162741">
    <property type="component" value="Chromosome"/>
</dbReference>
<dbReference type="InterPro" id="IPR037066">
    <property type="entry name" value="Plug_dom_sf"/>
</dbReference>
<dbReference type="Pfam" id="PF07715">
    <property type="entry name" value="Plug"/>
    <property type="match status" value="1"/>
</dbReference>
<evidence type="ECO:0000256" key="7">
    <source>
        <dbReference type="PROSITE-ProRule" id="PRU01360"/>
    </source>
</evidence>
<dbReference type="EMBL" id="CP107006">
    <property type="protein sequence ID" value="UYQ95423.1"/>
    <property type="molecule type" value="Genomic_DNA"/>
</dbReference>
<evidence type="ECO:0000313" key="10">
    <source>
        <dbReference type="EMBL" id="UYQ95423.1"/>
    </source>
</evidence>
<name>A0ABY6J6W9_9BACT</name>
<gene>
    <name evidence="10" type="ORF">MKQ68_09965</name>
</gene>
<dbReference type="InterPro" id="IPR023996">
    <property type="entry name" value="TonB-dep_OMP_SusC/RagA"/>
</dbReference>
<dbReference type="NCBIfam" id="TIGR04056">
    <property type="entry name" value="OMP_RagA_SusC"/>
    <property type="match status" value="1"/>
</dbReference>
<keyword evidence="2 7" id="KW-0813">Transport</keyword>
<dbReference type="Gene3D" id="2.40.170.20">
    <property type="entry name" value="TonB-dependent receptor, beta-barrel domain"/>
    <property type="match status" value="1"/>
</dbReference>
<dbReference type="InterPro" id="IPR012910">
    <property type="entry name" value="Plug_dom"/>
</dbReference>
<proteinExistence type="inferred from homology"/>
<dbReference type="InterPro" id="IPR008969">
    <property type="entry name" value="CarboxyPept-like_regulatory"/>
</dbReference>
<evidence type="ECO:0000256" key="3">
    <source>
        <dbReference type="ARBA" id="ARBA00022452"/>
    </source>
</evidence>
<accession>A0ABY6J6W9</accession>
<dbReference type="Gene3D" id="2.60.40.1120">
    <property type="entry name" value="Carboxypeptidase-like, regulatory domain"/>
    <property type="match status" value="1"/>
</dbReference>
<dbReference type="SUPFAM" id="SSF56935">
    <property type="entry name" value="Porins"/>
    <property type="match status" value="1"/>
</dbReference>
<evidence type="ECO:0000313" key="11">
    <source>
        <dbReference type="Proteomes" id="UP001162741"/>
    </source>
</evidence>
<keyword evidence="6 7" id="KW-0998">Cell outer membrane</keyword>
<sequence length="1117" mass="123498">MILFRICCALLLLSGVQQAYSQDAGFTVSGIVRDSSSQEVLIGVTVSVKGKPTVGTITGPDGRYTLKLTSGNESLLFRMLNYTQQEVAVSNQATHNILLSSSSSQLGEILIVGYTEQTSKKNTAAISKLDVAELKNNPNPNPVQALQGKIAGVSIPITQGQPGIGATNIVIRGGTKPNVYGSGLGNNNGASVGSADGSAPLVIVDGVMRSMNDVNPDDIESLQVMKDAASTAIYGARAANGAIVIRTKKGRLNTKSTITLSHRTTWETQARDYDYLSAEEYLRLARITVSNTSDAIDKNNLLYNAGFSAGTRIFTRPGDYGKSVYLTALYDNILQVEGQEYVDGLLNRGWRVMDDPINPGTKLLYADNQYQDRLWNTGVSNTDNFTINGGTDKADYNFSMGYTNQKGVLVGTKYRRFNALGNFGFQASDKLRLDFMLNFQNVQPNYVDAYQNDLVRAIRITPLIRLFKDDGNPTPGELYTVRNRFHTLKYDDMRTKTERLVTRAAADWTIVKGLHFRPAVSYLIDDYTELFMRKATPSDEIQPSMQRWKDDYTNNSRQLMIDAVLQYDLTVAQDHHIMALAGVNYTQNRNHVKDMGSQRATNDYIYTINEPPTTVINGSVFSNVGDFATNLGERRTASMFGQFSYDYKMKYLLGGSLRYDGFSNFAPDYKYAFFPSVSAGWNIDNEDFWPRNNTVSGLKIRASWGGTGASDLSLSDTYGEYSAVGYAMYPGILRSGLANQRLRWEATNTTDVAIEASFLKNRLNLSVDFYNKLTKDRLTSKPLPSEAPFTSITYNNGALRNRGIEVALGGSVVRTKHFNWDMNLSFAFNRTVITQLPDNGREKNRQGGDIIFDKKTGKEIRAGGLAEGERPYGIWAYNVLGVFATDAEAAEWNSRVKDNMASPQGIIVGKRGGDFIFEDVNSDGVIDSKDQVFMGYRNPDKIGGIQNTFSYKGFSLRVNADYAIGHLISNGALARSMGQARAFNEGAPAQALAADVWKNQGDAGRKYARFSFSDYDFGQRNYLRNGSLGNNSSYNSDVSVMYEKGDFLALREITLTYDVPRDITKTFRSSGLSVFASVYNVGYLTAYKGLNPEIYSGFDPGGYPRPRQFSLGANLKF</sequence>
<dbReference type="SUPFAM" id="SSF49464">
    <property type="entry name" value="Carboxypeptidase regulatory domain-like"/>
    <property type="match status" value="1"/>
</dbReference>
<dbReference type="InterPro" id="IPR039426">
    <property type="entry name" value="TonB-dep_rcpt-like"/>
</dbReference>
<keyword evidence="4 7" id="KW-0812">Transmembrane</keyword>
<evidence type="ECO:0000256" key="4">
    <source>
        <dbReference type="ARBA" id="ARBA00022692"/>
    </source>
</evidence>
<dbReference type="InterPro" id="IPR023997">
    <property type="entry name" value="TonB-dep_OMP_SusC/RagA_CS"/>
</dbReference>